<accession>A0AAF0TLS7</accession>
<dbReference type="AlphaFoldDB" id="A0AAF0TLS7"/>
<keyword evidence="2" id="KW-1185">Reference proteome</keyword>
<organism evidence="1 2">
    <name type="scientific">Solanum verrucosum</name>
    <dbReference type="NCBI Taxonomy" id="315347"/>
    <lineage>
        <taxon>Eukaryota</taxon>
        <taxon>Viridiplantae</taxon>
        <taxon>Streptophyta</taxon>
        <taxon>Embryophyta</taxon>
        <taxon>Tracheophyta</taxon>
        <taxon>Spermatophyta</taxon>
        <taxon>Magnoliopsida</taxon>
        <taxon>eudicotyledons</taxon>
        <taxon>Gunneridae</taxon>
        <taxon>Pentapetalae</taxon>
        <taxon>asterids</taxon>
        <taxon>lamiids</taxon>
        <taxon>Solanales</taxon>
        <taxon>Solanaceae</taxon>
        <taxon>Solanoideae</taxon>
        <taxon>Solaneae</taxon>
        <taxon>Solanum</taxon>
    </lineage>
</organism>
<dbReference type="EMBL" id="CP133614">
    <property type="protein sequence ID" value="WMV17845.1"/>
    <property type="molecule type" value="Genomic_DNA"/>
</dbReference>
<evidence type="ECO:0000313" key="1">
    <source>
        <dbReference type="EMBL" id="WMV17845.1"/>
    </source>
</evidence>
<name>A0AAF0TLS7_SOLVR</name>
<protein>
    <submittedName>
        <fullName evidence="1">Uncharacterized protein</fullName>
    </submittedName>
</protein>
<reference evidence="1" key="1">
    <citation type="submission" date="2023-08" db="EMBL/GenBank/DDBJ databases">
        <title>A de novo genome assembly of Solanum verrucosum Schlechtendal, a Mexican diploid species geographically isolated from the other diploid A-genome species in potato relatives.</title>
        <authorList>
            <person name="Hosaka K."/>
        </authorList>
    </citation>
    <scope>NUCLEOTIDE SEQUENCE</scope>
    <source>
        <tissue evidence="1">Young leaves</tissue>
    </source>
</reference>
<sequence>MDDLSELTLTSEQRGGSSDLEICHLSYPDLSISIHFVRYLNHTILRNLLLTFILPDQNEAFPC</sequence>
<proteinExistence type="predicted"/>
<gene>
    <name evidence="1" type="ORF">MTR67_011230</name>
</gene>
<dbReference type="Proteomes" id="UP001234989">
    <property type="component" value="Chromosome 3"/>
</dbReference>
<evidence type="ECO:0000313" key="2">
    <source>
        <dbReference type="Proteomes" id="UP001234989"/>
    </source>
</evidence>